<evidence type="ECO:0000313" key="2">
    <source>
        <dbReference type="EMBL" id="ACO70252.1"/>
    </source>
</evidence>
<proteinExistence type="predicted"/>
<evidence type="ECO:0008006" key="4">
    <source>
        <dbReference type="Google" id="ProtNLM"/>
    </source>
</evidence>
<evidence type="ECO:0000256" key="1">
    <source>
        <dbReference type="SAM" id="MobiDB-lite"/>
    </source>
</evidence>
<dbReference type="OMA" id="LGGCTQK"/>
<dbReference type="InParanoid" id="C1FIX3"/>
<keyword evidence="3" id="KW-1185">Reference proteome</keyword>
<sequence length="6073" mass="598614">MIAGPGEDRPGSPKGVRRQVKALRYTRYAASRFASSWRTVIILIMALIGTARAGTLLEKLVSRSGMVGLGNYKYYKLHLRCTEAAQAVTFRLHALDGNPDLYISKTLRNPTRSHGYHSWKSEETGLKEDVIVIERPEAGTYYIAVYGAATATFKVTAFTKMWTGKHPCTGFRIEDNDTEEENTDGSFLLENKMTVTGGVNFESNMNVLQDVTLGDSQTDTISIKGQVQLGTASPGEYIIHKADTVNVTGGTLVLRGANTMGANAGNVTLMAGLGTQGRGGSMNLFAGAANYADAGDLTIGTGRALEGRAGNLTIFVSRGDVGVGGNVTVKAGLTSDEDMPGGSVNIAAGIGANSTGGRGGVIKIDGGLAQGNKSCDLTDYVCSGIAVNVAVYEAVLHGCTSDFSTMTSVENVTYLCGTMQVSSEQYFAVLGGCTQKCLGGAVEVSGGLSSGGVGGAVVVTGGATSSTDPYARGGNVEVRGGTAALGSGGAVLLSSGRSAQRSSGEVLVRTETSGNDGVSGEISVETGASAVGDSGGITLATGSAMTGAGGDVNLLVGSGDTENGGAVVIKAGESHADSKKGGGVFITSGAGTSAQEGSGGELVMMAGNAEGSLAGDGGRVEIRGGKAVGGRGGDVAVSGGNSYSGDGGALILQGGSSETGTGGDVILDAGESGTHEESKEGMIRIAPTSASYVRIGRSGSKTVRTDVFGDLTVHGSFVSTNSMVFQDTYAERVHVSQEQDLVIQEETRVPKITGLDSEDVSATPTSTLTLDAGQGGSDQWIEIGPWEAEYITIGGKNNNASHGARDQSALLLRQGYDEADKRLQMNRTGAILMQAAASMPILIHTNPTRGTNNTGGDINMLVGSGDTGHGGNMTLTSGDTVDARHRGGFLTLTAGGNNNTVGGRGGVVKVTGGFAGGTTDCDLDYYECGGLNITAAMHEAVLHSCSTINATHFLCNSTFVSSDQRTAVLGGCTQKCLGGAVEVSGGLSSGGVGGAVVVTGGATSSTDSQGRGGNVEIRGGSSSAGEGGSLLLTGGFSDLSTGGDVIVDAGFSGTSNTTKEGLIRVAPTRATIVTVGSFENIVPTEFYGDVTVYGRLASTPPGGGDLTLTAGNNDDTVNGKGGSAKIAGGYSMATLDCDLTIYDCDGLNITVAMYEAVLHGCTADAGTAASSAFLCGTMEVTAAQRTAVLGGCTQKCLGGAVELSGGAAQGGVGGAVVVTGGATNSTNPYARGGHVEVRGGTAALGSGGAVLLSSGRSAQRSSGEVLVRTETSGNDGVSGEISVETGASAVGDSGGITLATGSAMTGAGGDVNLLVGSGDTENGGAVVIKAGESHADSKKGGGVFITSGAGTSAQEGSGGELVMMAGNAEGSLAGDGGRVEIRGGKAVGGRGGDVAVSGGNSYSGDGGALILQGGSSETGTGGDVILDAGESGTHEESKEGMIRIAPTSASYVRIGRSGSKTVRTDVFGDLTVHGSFVSTNSMVFQDTYAERVHVSQEQDLVIQEETRVPKITGLDSEDVSATPTSTLTLDAGQGGSDQWIEIGPWEAEYITIGGKNNNASHGARDQSALLLRQGYDEADKRLQMNRTGAILMQAAASMPILIHTNPTRGTNNTGGDINMLVGSGDTGHGGNMTLTSGDTVDARHRGGFLTLTAGGNNNTVGGRGGVVKVTGGFAGGTTDCDLDYYECGGLNITVAMYEAVLHGCTADAGTAASSAFLCGTMEVTAAQRTAVLGGCTQKCLGGAVEVSGGLSSGGVGGAVVVTGGATSSTDPYARGGNVEVRGGTAALGSGGAVLLSSGRSAQRSSGEVLVRTETSGNDGVSGEISVETGASAVGDSGGITLATGSAMTGAGGDVNLLVGCGDTENGGAVVIKAGESHADSKKGGGVFITSGAGTSAQEGSGGELVMMAGNAEGSSAGDGGRVEIRGGKAVGGRGGDVAVSGGNSYSGDGGALILQGGSSETGTGGDVILDAGESGTHEESKEGMIRIAPTSASYVRIGRSGSKTVRTDVFGDLTVHGSFVSTNSMVFQDTYAERVHVSQEQDLVIQEETRVPKITGLDSEDVSATPTSTLTLDAGQGGSDQWIEIGPWEAEYITIGGKNNNASHGARDQSALLLRQGYDEADKRLQMNRTGAILMQAAASMPILIHTNPTRGTNNTGGDINMLVGSGDTGHGGNMTLTSGDTVDARHRGGFLTLTAGGNNNTVGGRGGVVKVTGGFAGGTTDCDLDYYECGGLNVTVAMYEAVLHGCTTKNSTHFLCSSLDVSSDQRTAVLGGCTQKCLGGAVEVSGGLSSGGVGGAVVVTGGATSSTDSQGRGGNVEIRGGSSSAGEGGSLLLTGGFSDLSTGGDVIVDAGFSGTANTSMEGLIRVAPTRATIVTIGSTEHIVPTEFFGDVTVYGRLTSTPPAGGDLTLTAGDNDDTVNGKGGSAKIAGGYSMATSDCDLTIYDCGGLNITVAMYEAVLHGCTADAGTAASSAFLCGTMEVTAAQRTAVLGGCTQKCLGGAVELSGGAAQGGVGGAVVVTGGATNSTNPYARGGHVEVRGGTAALGSGGAVLLSSGRSAQRSSGEVLVRTETSGNDGVSGEISVETGASAVGDSGGITLATGSAMTGAGGDVNLLVGSGDTENGGAVVIKAGESHADSKKGGGVFITSGAGTSAQEGSGGELVMMAGNAEGSLAGDGGRVEIRGGKAVGGRGGDVAVSGGNSYSGDGGALILQGGSSETGTGGDVILDAGESGTHEESKEGMIRIAPTSASYVRIGRSGSKTVRTDVFGDLTVHGSFVSTNSMVFQDTYAERVHVSQEQDLVIQEETRVPKITGLDSEDASATPTSTLTLDAGQGGSDQWIEIGPWEAEYITIGGKNNNASHGARDQSALLLRQGYDEADKRLQMNRTGAILMQAAASMPILIHTNPTRGTNNTGGDINMLVGSGDTGHGGNMTLTSGDTVDARHRGGFLTLTAGGNNNTVGGQGGVVKVTGGFAGGTTDCDLDYYECGGLNITVAMYEAVLHGCTADAGTAASSAFLCGTMEVTAAQRTAVLGGCTQKCLGGAVEVSGGLSSGGVGGAVVVTGGATSSTDPYARGGNVEVRGGTAALGSGGAVLLSSGRSAQRSSGEVLVRTETSGNDGVSGEISVETGASAVGDSGGITLATGSAMTGAGGDVNLLVGSGDTENGGAVVIKAGESHADSKKGGGVFITSGAGTSAQEGSGGELVMMAGNAEGSLAGDGGRVEIRGGKAVGGRGGDVAVSGGNSYSGDGGALILQGGSSETGTGGDVILDAGESGTHEESKEGMIRIAPTSASYVRIGRSGSKTVRTDVFGDLTVHGSFVSTNSMVFQDTYAERVHVSQEQDLVIQEETRVPKITGLDSEDVSATPTSTLTLDAGQGGSDQWIEIGPWEAEYITIGGKNNNASHGARDQSALLLRQGYDEADKRLQMNRTGAILMQAAASMPILIHTNPTRGTNNTGGDINMLVGSGDTGHGGNMTLTSGDTVDARHRGGFLTLTAGGNNNTVGGRGGVVKVTGGFAGGTTDCDLDYYECGGLNITVAMYEAVLHGCTADAGTAASSAFLCGTMEVTAAQRTAVLGGCTQKCLGGAVEVSGGLSSGGVGGAVVVTGGATSSTDPYARGGNVEVRGGTAALGSGGAVLLSSGRSAQRSSGEVLVRTETSGNDGVSGEISVETGASAVGDSGGITLATGSAMTGAGGDVNLLVGSGDTENGGAVVIKAGESHADSKKGGGVFITSGAGTSAQEGSGGELVMMAGNAEGSLAGDGGRVEIRGGKAVGGRGGDVAVSGGNSYSGDGGALILQGGSSETGTGGDVILDAGESGTHEESKEGMIRIAPTSASYVRIGRSGSKTVRTDVFGDLTVHGSFVSTNSMVFQDTYAERVHVSQEQDLVIQEETRVPKITGLDSEDVSATPTSTLTLDAGQGGSDQWIEIGPWEAEYITIGGKNNNASHGARDQSALLLRQGYDEADKRLQMNRTGAILMQAAASMPILIHTNPTRGTNNTGGDINMLVGSGDTGHGGNMTLTSGDTVDARHRGGFLTLTAGGNNNTVGGRGGVVKVTGGFAGGTTDCDLDYYECGGLNITVAMYEAVLHGCTADAGTAASSAFLCGTMEVTAAQRTAVLGGCTQKCLGGAVEVSGGLSSGGVGGAVVVTGGATSSTDPYARGGNVEVRGGTAALGSGGAVLLSSGRSAQRSSGEVLVRTETSGNDGVSGEISVETGASAVGDSGGITLATGSAMTGAGGDVNLLVGSGDTENGGAVVIKAGESHADSKKGGGVFITSGAGTSAQEGSGGELVMMAGNAEGSLAGDGGRVEIRGGKAVGGRGGDVAVSGGNSYSGDGGALILQGGSSETGTGGDVILDAGESGTHEESKEGMIRIAPTSASYVRIGRSGSKTVRTDVFGDLTVHGSFVSTNSMVFQDTYAERVHVSQEQDLVIQEETRVPKITGLDSEDVSATPTSTLTLDAGQGGSDQWIEIGPWEAEYITIGGKNNNASHGARDQSALLLRQGYDEADKRLQMNRTGAILMQAAASMPILIHTNPTRGTNNTGGDINMLVGSGDTGHGGNMTLTSGDTVDARHRGGFLTLTAGGNNNTVGGRGGVVKVTGGFAGGTTDCDLDYYECGGLNITVAMYEAVLHGCTADAGTAASSAFLCGTMEVTAAQRTAVLGGCTQKCLGGAVEVSGGAAQGGVGGAVVVTGGATSSTDPYARGGNVEVRGGTAALGSGGAVLLSSGRSAQRSSGEVLVRTETSGNDGVSGEISVETGASAVGDSGGITLATGSAMTGAGGDVNLLVGSGDTENGGAVVIKAGESHADSKKGGGVFITSGAGTSAQEGSGGELVMMAGNAEGSSAGDGGRVEIRGGKAVGGRGGDVAVSGGNSYSGDGGALILQGGSSETGTGGDLILDAGESGTHEESKEGMIRIAPTSASYVRIGRSGSKTVRTDVFGDLTVHGSFVSTNSMVFQDTYAERVHVSQEQDLVIQEETRVPKITGLDSEDASATPTSTLTLDAGQGGSDQWIEIGPWEAEYITIGGKNNNASHGARDQSALLLRQGYDEADKRLQMNRTGAILMQAAASMPILIHTNPTRGTNNTGGDINMLVGSGDTGHGGNMTLTSGDTVDARHRGGFLTLMAGGNNNTVGGRGGVVKVTGGFAGGTTDCDLDYYECGGLNVTVAMYEAVLHGCTADAGTAASSAFLCGTMEVTTAQRTAVLGGCTQKCLGGAVEVSGGAAQGGVGGAVVVTGGATSSTDPYARGGNVEVRGGTAALGSGGAVLLSSGRSAQRSSGEVLVRTETSGNDGVSGEISVETGASAVGDSGGITLATGSAMTGAGGDVNLLVGSGDTENGGAVVIKAGESHADSKKGGGVFITSGAGTSAQEGSGGELVMMAGNAEGSSAGDGGRVEIRGGKAVGGRGGDVAVSGGNSYSGDGGALILQGGSSETGTGGDLILDAGESGTHEESKEGMIRIAPTSASYVRIGRSGSKTVRTDVFGDLTVHGSFVSTNSMVFQDTYAERVHVSQEQDLVIQEETRVPKITGLDSEDASATPTSTLTLDAGQGGSDQWIEIGPWEAEYITIGGKNNNASHGARDQSALLLRQGYDEADKRLQMNRTGAILMQAAASMPILIHTNPTRGTNNTGGDINMLVGSGDTGHGGNMTLTSGDTVDARHRGGFLTLMAGGNNNTVGGRGGVVKVTGGFAGGTTDCDLDYYECGGLNVTVAMYEAVLHGCTTKNSTHFLCSSLDVSSDQRTAVLGGCTQKCLGGAVEVSGGLSSGGVGGAVVVTGGATSSTDSQGRGGNVEIRGGSSSAGEGGSVILLTGRSDDATSGALVMRTENSGTAGASGTVDIETGKATGGAGGAITVTVGDGDTGTGGAMTLTAGKTTAASAVGGAMSLTAGEGAGTGGAVTITTGVGTATNSGTMTLATAAAGTNGNSGAMSIKTGAGGGTTGNSGSIELATGDSATAGATGDVSITTGAATGGNGGDISLLVGEGDTGNGGAMTLTAGKATAVNASGGAVAITAGAANNTGGAGGAMSLTAGAGASTGGEVTITTGVGTATNSGAMTLATAAGGVSGNSGSVSM</sequence>
<dbReference type="EMBL" id="CP001577">
    <property type="protein sequence ID" value="ACO70252.1"/>
    <property type="molecule type" value="Genomic_DNA"/>
</dbReference>
<dbReference type="OrthoDB" id="207403at2759"/>
<feature type="region of interest" description="Disordered" evidence="1">
    <location>
        <begin position="5779"/>
        <end position="5799"/>
    </location>
</feature>
<dbReference type="GeneID" id="8248121"/>
<accession>C1FIX3</accession>
<dbReference type="RefSeq" id="XP_002508994.1">
    <property type="nucleotide sequence ID" value="XM_002508948.1"/>
</dbReference>
<feature type="non-terminal residue" evidence="2">
    <location>
        <position position="6073"/>
    </location>
</feature>
<evidence type="ECO:0000313" key="3">
    <source>
        <dbReference type="Proteomes" id="UP000002009"/>
    </source>
</evidence>
<name>C1FIX3_MICCC</name>
<organism evidence="2 3">
    <name type="scientific">Micromonas commoda (strain RCC299 / NOUM17 / CCMP2709)</name>
    <name type="common">Picoplanktonic green alga</name>
    <dbReference type="NCBI Taxonomy" id="296587"/>
    <lineage>
        <taxon>Eukaryota</taxon>
        <taxon>Viridiplantae</taxon>
        <taxon>Chlorophyta</taxon>
        <taxon>Mamiellophyceae</taxon>
        <taxon>Mamiellales</taxon>
        <taxon>Mamiellaceae</taxon>
        <taxon>Micromonas</taxon>
    </lineage>
</organism>
<dbReference type="Gene3D" id="2.60.120.380">
    <property type="match status" value="1"/>
</dbReference>
<dbReference type="eggNOG" id="ENOG502QRKV">
    <property type="taxonomic scope" value="Eukaryota"/>
</dbReference>
<protein>
    <recommendedName>
        <fullName evidence="4">Peptidase C-terminal archaeal/bacterial domain-containing protein</fullName>
    </recommendedName>
</protein>
<dbReference type="Proteomes" id="UP000002009">
    <property type="component" value="Chromosome 12"/>
</dbReference>
<gene>
    <name evidence="2" type="ORF">MICPUN_63191</name>
</gene>
<reference evidence="2 3" key="1">
    <citation type="journal article" date="2009" name="Science">
        <title>Green evolution and dynamic adaptations revealed by genomes of the marine picoeukaryotes Micromonas.</title>
        <authorList>
            <person name="Worden A.Z."/>
            <person name="Lee J.H."/>
            <person name="Mock T."/>
            <person name="Rouze P."/>
            <person name="Simmons M.P."/>
            <person name="Aerts A.L."/>
            <person name="Allen A.E."/>
            <person name="Cuvelier M.L."/>
            <person name="Derelle E."/>
            <person name="Everett M.V."/>
            <person name="Foulon E."/>
            <person name="Grimwood J."/>
            <person name="Gundlach H."/>
            <person name="Henrissat B."/>
            <person name="Napoli C."/>
            <person name="McDonald S.M."/>
            <person name="Parker M.S."/>
            <person name="Rombauts S."/>
            <person name="Salamov A."/>
            <person name="Von Dassow P."/>
            <person name="Badger J.H."/>
            <person name="Coutinho P.M."/>
            <person name="Demir E."/>
            <person name="Dubchak I."/>
            <person name="Gentemann C."/>
            <person name="Eikrem W."/>
            <person name="Gready J.E."/>
            <person name="John U."/>
            <person name="Lanier W."/>
            <person name="Lindquist E.A."/>
            <person name="Lucas S."/>
            <person name="Mayer K.F."/>
            <person name="Moreau H."/>
            <person name="Not F."/>
            <person name="Otillar R."/>
            <person name="Panaud O."/>
            <person name="Pangilinan J."/>
            <person name="Paulsen I."/>
            <person name="Piegu B."/>
            <person name="Poliakov A."/>
            <person name="Robbens S."/>
            <person name="Schmutz J."/>
            <person name="Toulza E."/>
            <person name="Wyss T."/>
            <person name="Zelensky A."/>
            <person name="Zhou K."/>
            <person name="Armbrust E.V."/>
            <person name="Bhattacharya D."/>
            <person name="Goodenough U.W."/>
            <person name="Van de Peer Y."/>
            <person name="Grigoriev I.V."/>
        </authorList>
    </citation>
    <scope>NUCLEOTIDE SEQUENCE [LARGE SCALE GENOMIC DNA]</scope>
    <source>
        <strain evidence="3">RCC299 / NOUM17</strain>
    </source>
</reference>
<dbReference type="KEGG" id="mis:MICPUN_63191"/>
<feature type="region of interest" description="Disordered" evidence="1">
    <location>
        <begin position="2305"/>
        <end position="2325"/>
    </location>
</feature>
<dbReference type="STRING" id="296587.C1FIX3"/>
<feature type="region of interest" description="Disordered" evidence="1">
    <location>
        <begin position="1003"/>
        <end position="1023"/>
    </location>
</feature>